<protein>
    <submittedName>
        <fullName evidence="2">Uncharacterized protein</fullName>
    </submittedName>
</protein>
<dbReference type="EMBL" id="JAWHQM010000044">
    <property type="protein sequence ID" value="KAK5634738.1"/>
    <property type="molecule type" value="Genomic_DNA"/>
</dbReference>
<keyword evidence="1" id="KW-0812">Transmembrane</keyword>
<evidence type="ECO:0000256" key="1">
    <source>
        <dbReference type="SAM" id="Phobius"/>
    </source>
</evidence>
<gene>
    <name evidence="2" type="ORF">RRF57_010450</name>
</gene>
<keyword evidence="1" id="KW-1133">Transmembrane helix</keyword>
<keyword evidence="1" id="KW-0472">Membrane</keyword>
<dbReference type="AlphaFoldDB" id="A0AAN7USD0"/>
<name>A0AAN7USD0_9PEZI</name>
<organism evidence="2 3">
    <name type="scientific">Xylaria bambusicola</name>
    <dbReference type="NCBI Taxonomy" id="326684"/>
    <lineage>
        <taxon>Eukaryota</taxon>
        <taxon>Fungi</taxon>
        <taxon>Dikarya</taxon>
        <taxon>Ascomycota</taxon>
        <taxon>Pezizomycotina</taxon>
        <taxon>Sordariomycetes</taxon>
        <taxon>Xylariomycetidae</taxon>
        <taxon>Xylariales</taxon>
        <taxon>Xylariaceae</taxon>
        <taxon>Xylaria</taxon>
    </lineage>
</organism>
<evidence type="ECO:0000313" key="2">
    <source>
        <dbReference type="EMBL" id="KAK5634738.1"/>
    </source>
</evidence>
<sequence length="117" mass="13002">MHGILSPIDTELFVLIFFFIQIVPTHVFLEATLNLQFAKPPEHIGALAVLPADKRGGGVHLESVDTGDVAFSALGWYKSRVDLEHDIMERGTKIGTVDGGVRETWDCIHPRNEHSRV</sequence>
<keyword evidence="3" id="KW-1185">Reference proteome</keyword>
<evidence type="ECO:0000313" key="3">
    <source>
        <dbReference type="Proteomes" id="UP001305414"/>
    </source>
</evidence>
<accession>A0AAN7USD0</accession>
<proteinExistence type="predicted"/>
<comment type="caution">
    <text evidence="2">The sequence shown here is derived from an EMBL/GenBank/DDBJ whole genome shotgun (WGS) entry which is preliminary data.</text>
</comment>
<dbReference type="Proteomes" id="UP001305414">
    <property type="component" value="Unassembled WGS sequence"/>
</dbReference>
<feature type="transmembrane region" description="Helical" evidence="1">
    <location>
        <begin position="12"/>
        <end position="29"/>
    </location>
</feature>
<reference evidence="2 3" key="1">
    <citation type="submission" date="2023-10" db="EMBL/GenBank/DDBJ databases">
        <title>Draft genome sequence of Xylaria bambusicola isolate GMP-LS, the root and basal stem rot pathogen of sugarcane in Indonesia.</title>
        <authorList>
            <person name="Selvaraj P."/>
            <person name="Muralishankar V."/>
            <person name="Muruganantham S."/>
            <person name="Sp S."/>
            <person name="Haryani S."/>
            <person name="Lau K.J.X."/>
            <person name="Naqvi N.I."/>
        </authorList>
    </citation>
    <scope>NUCLEOTIDE SEQUENCE [LARGE SCALE GENOMIC DNA]</scope>
    <source>
        <strain evidence="2">GMP-LS</strain>
    </source>
</reference>